<evidence type="ECO:0000313" key="3">
    <source>
        <dbReference type="EMBL" id="KOB62781.1"/>
    </source>
</evidence>
<dbReference type="Proteomes" id="UP000054289">
    <property type="component" value="Unassembled WGS sequence"/>
</dbReference>
<gene>
    <name evidence="3" type="ORF">PFHG_04496</name>
</gene>
<dbReference type="AlphaFoldDB" id="A0A0L7KI97"/>
<reference evidence="3 4" key="1">
    <citation type="submission" date="2006-03" db="EMBL/GenBank/DDBJ databases">
        <title>Annotation of Plasmodium falciparum HB3.</title>
        <authorList>
            <consortium name="The Broad Institute Genome Sequencing Platform"/>
            <person name="Volkman S.K."/>
            <person name="Neafsey D.E."/>
            <person name="Dash A.P."/>
            <person name="Chitnis C.E."/>
            <person name="Hartl D.L."/>
            <person name="Young S.K."/>
            <person name="Zeng Q."/>
            <person name="Koehrsen M."/>
            <person name="Alvarado L."/>
            <person name="Berlin A."/>
            <person name="Borenstein D."/>
            <person name="Chapman S.B."/>
            <person name="Chen Z."/>
            <person name="Engels R."/>
            <person name="Freedman E."/>
            <person name="Gellesch M."/>
            <person name="Goldberg J."/>
            <person name="Griggs A."/>
            <person name="Gujja S."/>
            <person name="Heilman E.R."/>
            <person name="Heiman D.I."/>
            <person name="Howarth C."/>
            <person name="Jen D."/>
            <person name="Larson L."/>
            <person name="Mehta T."/>
            <person name="Neiman D."/>
            <person name="Park D."/>
            <person name="Pearson M."/>
            <person name="Roberts A."/>
            <person name="Saif S."/>
            <person name="Shea T."/>
            <person name="Shenoy N."/>
            <person name="Sisk P."/>
            <person name="Stolte C."/>
            <person name="Sykes S."/>
            <person name="Walk T."/>
            <person name="White J."/>
            <person name="Yandava C."/>
            <person name="Haas B."/>
            <person name="Henn M.R."/>
            <person name="Nusbaum C."/>
            <person name="Birren B."/>
        </authorList>
    </citation>
    <scope>NUCLEOTIDE SEQUENCE [LARGE SCALE GENOMIC DNA]</scope>
    <source>
        <strain evidence="3">HB3</strain>
    </source>
</reference>
<feature type="signal peptide" evidence="2">
    <location>
        <begin position="1"/>
        <end position="26"/>
    </location>
</feature>
<evidence type="ECO:0000256" key="2">
    <source>
        <dbReference type="SAM" id="SignalP"/>
    </source>
</evidence>
<dbReference type="Pfam" id="PF02009">
    <property type="entry name" value="RIFIN"/>
    <property type="match status" value="1"/>
</dbReference>
<dbReference type="NCBIfam" id="TIGR01477">
    <property type="entry name" value="RIFIN"/>
    <property type="match status" value="1"/>
</dbReference>
<feature type="chain" id="PRO_5005572553" description="Rifin" evidence="2">
    <location>
        <begin position="27"/>
        <end position="351"/>
    </location>
</feature>
<dbReference type="OMA" id="GAINNQY"/>
<keyword evidence="1" id="KW-0472">Membrane</keyword>
<organism evidence="3 4">
    <name type="scientific">Plasmodium falciparum (isolate HB3)</name>
    <dbReference type="NCBI Taxonomy" id="137071"/>
    <lineage>
        <taxon>Eukaryota</taxon>
        <taxon>Sar</taxon>
        <taxon>Alveolata</taxon>
        <taxon>Apicomplexa</taxon>
        <taxon>Aconoidasida</taxon>
        <taxon>Haemosporida</taxon>
        <taxon>Plasmodiidae</taxon>
        <taxon>Plasmodium</taxon>
        <taxon>Plasmodium (Laverania)</taxon>
    </lineage>
</organism>
<evidence type="ECO:0000256" key="1">
    <source>
        <dbReference type="SAM" id="Phobius"/>
    </source>
</evidence>
<keyword evidence="1" id="KW-1133">Transmembrane helix</keyword>
<name>A0A0L7KI97_PLAFX</name>
<evidence type="ECO:0008006" key="5">
    <source>
        <dbReference type="Google" id="ProtNLM"/>
    </source>
</evidence>
<dbReference type="EMBL" id="CH672098">
    <property type="protein sequence ID" value="KOB62781.1"/>
    <property type="molecule type" value="Genomic_DNA"/>
</dbReference>
<dbReference type="KEGG" id="pfh:PFHG_04496"/>
<feature type="transmembrane region" description="Helical" evidence="1">
    <location>
        <begin position="308"/>
        <end position="331"/>
    </location>
</feature>
<keyword evidence="1" id="KW-0812">Transmembrane</keyword>
<dbReference type="OrthoDB" id="378832at2759"/>
<evidence type="ECO:0000313" key="4">
    <source>
        <dbReference type="Proteomes" id="UP000054289"/>
    </source>
</evidence>
<accession>A0A0L7KI97</accession>
<dbReference type="InterPro" id="IPR006373">
    <property type="entry name" value="VSA_Rifin"/>
</dbReference>
<sequence length="351" mass="38979">MKLNYTKILLFFFPLNILLTSYHVYSKNKSYITSHHTQTNRSLCECDTQSTNYNNDEDIKSVKENFDRQTSQRLEEYNERMKVKRQKRKEERDKNIQEIIEKDRMNKSLSEKLEKGCLRCGCGLGGVAASVGIFGTVAVKELTKAAITTAMELAKEAAEKAGAAAAADAGKNAVIAGLQKLGVSTLGHKELGSYITSENYIDVSVIFGAINNQYEPWSCIFYLSGTRSGPVARETFCTWVTEQSKSVANIPEMLQGNSVSYTKVTEKAVETIVSDAKKAAAAAVKKATDEVIKNSTAAAESTYASCQIAIIASVIAIVVIALVMLIIYLILRYRRKQRMNKKQQYTKLLKE</sequence>
<proteinExistence type="predicted"/>
<keyword evidence="2" id="KW-0732">Signal</keyword>
<dbReference type="VEuPathDB" id="PlasmoDB:PfHB3_130079000"/>
<protein>
    <recommendedName>
        <fullName evidence="5">Rifin</fullName>
    </recommendedName>
</protein>
<reference evidence="4" key="2">
    <citation type="submission" date="2006-03" db="EMBL/GenBank/DDBJ databases">
        <title>The genome sequence of the Plasmodium falciparum HB3.</title>
        <authorList>
            <consortium name="The Broad Institute Genome Sequencing Platform"/>
            <person name="Birren B."/>
            <person name="Lander E."/>
            <person name="Galagan J."/>
            <person name="Nusbaum C."/>
            <person name="Devon K."/>
            <person name="Henn M."/>
            <person name="Jaffe D."/>
            <person name="Butler J."/>
            <person name="Alvarez P."/>
            <person name="Gnerre S."/>
            <person name="Grabherr M."/>
            <person name="Kleber M."/>
            <person name="Mauceli E."/>
            <person name="Brockman W."/>
            <person name="MacCallum I.A."/>
            <person name="Rounsley S."/>
            <person name="Young S."/>
            <person name="LaButti K."/>
            <person name="Pushparaj V."/>
            <person name="DeCaprio D."/>
            <person name="Crawford M."/>
            <person name="Koehrsen M."/>
            <person name="Engels R."/>
            <person name="Montgomery P."/>
            <person name="Pearson M."/>
            <person name="Howarth C."/>
            <person name="Larson L."/>
            <person name="Luoma S."/>
            <person name="White J."/>
            <person name="Kodira C."/>
            <person name="Zeng Q."/>
            <person name="Oleary S."/>
            <person name="Yandava C."/>
            <person name="Alvarado L."/>
            <person name="Wirth D."/>
            <person name="Volkman S."/>
            <person name="Hartl D."/>
        </authorList>
    </citation>
    <scope>NUCLEOTIDE SEQUENCE [LARGE SCALE GENOMIC DNA]</scope>
</reference>